<evidence type="ECO:0000259" key="2">
    <source>
        <dbReference type="Pfam" id="PF03724"/>
    </source>
</evidence>
<gene>
    <name evidence="3" type="ORF">SAMN02927937_00987</name>
</gene>
<dbReference type="OrthoDB" id="5348860at2"/>
<dbReference type="PROSITE" id="PS51257">
    <property type="entry name" value="PROKAR_LIPOPROTEIN"/>
    <property type="match status" value="1"/>
</dbReference>
<dbReference type="Gene3D" id="2.40.128.270">
    <property type="match status" value="1"/>
</dbReference>
<sequence length="254" mass="29116">MKKIQLLFFLVLIACTVSCKSGKNQTVDNNPVKKFDEKTFDPYFKGLGTEPFWNIEVGTDFIVYKDIDNNLEVFPVNNIEKAQDANIQLITAENNNHEIRLTLTQQECSDGMSDNTFSFKTKVEISGKDHPLTLNGCGNYIVPKKLQGKWELSHFNGNEIPENKYLKTPYLEFEDEEQRVTGNASCNGINGGIFIQNDVIRFSKLAVTRMMCVHENMEQEFLAELPKITNYKIINNELQLFSGDVLKMKMKKKH</sequence>
<dbReference type="AlphaFoldDB" id="A0A1H6K5L8"/>
<dbReference type="InterPro" id="IPR038670">
    <property type="entry name" value="HslJ-like_sf"/>
</dbReference>
<feature type="signal peptide" evidence="1">
    <location>
        <begin position="1"/>
        <end position="19"/>
    </location>
</feature>
<dbReference type="RefSeq" id="WP_091096953.1">
    <property type="nucleotide sequence ID" value="NZ_FNXE01000009.1"/>
</dbReference>
<organism evidence="3 4">
    <name type="scientific">Paenimyroides marinum</name>
    <dbReference type="NCBI Taxonomy" id="1159016"/>
    <lineage>
        <taxon>Bacteria</taxon>
        <taxon>Pseudomonadati</taxon>
        <taxon>Bacteroidota</taxon>
        <taxon>Flavobacteriia</taxon>
        <taxon>Flavobacteriales</taxon>
        <taxon>Flavobacteriaceae</taxon>
        <taxon>Paenimyroides</taxon>
    </lineage>
</organism>
<dbReference type="Pfam" id="PF03724">
    <property type="entry name" value="META"/>
    <property type="match status" value="1"/>
</dbReference>
<reference evidence="3 4" key="1">
    <citation type="submission" date="2016-10" db="EMBL/GenBank/DDBJ databases">
        <authorList>
            <person name="de Groot N.N."/>
        </authorList>
    </citation>
    <scope>NUCLEOTIDE SEQUENCE [LARGE SCALE GENOMIC DNA]</scope>
    <source>
        <strain evidence="3 4">CGMCC 1.10825</strain>
    </source>
</reference>
<dbReference type="EMBL" id="FNXE01000009">
    <property type="protein sequence ID" value="SEH70671.1"/>
    <property type="molecule type" value="Genomic_DNA"/>
</dbReference>
<dbReference type="InterPro" id="IPR005184">
    <property type="entry name" value="DUF306_Meta_HslJ"/>
</dbReference>
<dbReference type="Proteomes" id="UP000199634">
    <property type="component" value="Unassembled WGS sequence"/>
</dbReference>
<name>A0A1H6K5L8_9FLAO</name>
<evidence type="ECO:0000256" key="1">
    <source>
        <dbReference type="SAM" id="SignalP"/>
    </source>
</evidence>
<evidence type="ECO:0000313" key="3">
    <source>
        <dbReference type="EMBL" id="SEH70671.1"/>
    </source>
</evidence>
<evidence type="ECO:0000313" key="4">
    <source>
        <dbReference type="Proteomes" id="UP000199634"/>
    </source>
</evidence>
<keyword evidence="1" id="KW-0732">Signal</keyword>
<protein>
    <submittedName>
        <fullName evidence="3">META domain-containing protein</fullName>
    </submittedName>
</protein>
<proteinExistence type="predicted"/>
<dbReference type="InterPro" id="IPR053147">
    <property type="entry name" value="Hsp_HslJ-like"/>
</dbReference>
<accession>A0A1H6K5L8</accession>
<dbReference type="PANTHER" id="PTHR35535:SF2">
    <property type="entry name" value="DUF306 DOMAIN-CONTAINING PROTEIN"/>
    <property type="match status" value="1"/>
</dbReference>
<dbReference type="STRING" id="1159016.SAMN02927937_00987"/>
<feature type="chain" id="PRO_5011508151" evidence="1">
    <location>
        <begin position="20"/>
        <end position="254"/>
    </location>
</feature>
<feature type="domain" description="DUF306" evidence="2">
    <location>
        <begin position="145"/>
        <end position="242"/>
    </location>
</feature>
<keyword evidence="4" id="KW-1185">Reference proteome</keyword>
<dbReference type="PANTHER" id="PTHR35535">
    <property type="entry name" value="HEAT SHOCK PROTEIN HSLJ"/>
    <property type="match status" value="1"/>
</dbReference>